<comment type="caution">
    <text evidence="2">The sequence shown here is derived from an EMBL/GenBank/DDBJ whole genome shotgun (WGS) entry which is preliminary data.</text>
</comment>
<dbReference type="EMBL" id="MHQR01000005">
    <property type="protein sequence ID" value="OHA08104.1"/>
    <property type="molecule type" value="Genomic_DNA"/>
</dbReference>
<dbReference type="STRING" id="1802279.A3B34_02295"/>
<evidence type="ECO:0000259" key="1">
    <source>
        <dbReference type="Pfam" id="PF01996"/>
    </source>
</evidence>
<accession>A0A1G2L986</accession>
<dbReference type="Proteomes" id="UP000176510">
    <property type="component" value="Unassembled WGS sequence"/>
</dbReference>
<dbReference type="Pfam" id="PF01996">
    <property type="entry name" value="F420_ligase"/>
    <property type="match status" value="1"/>
</dbReference>
<evidence type="ECO:0000313" key="3">
    <source>
        <dbReference type="Proteomes" id="UP000176510"/>
    </source>
</evidence>
<dbReference type="AlphaFoldDB" id="A0A1G2L986"/>
<evidence type="ECO:0000313" key="2">
    <source>
        <dbReference type="EMBL" id="OHA08104.1"/>
    </source>
</evidence>
<feature type="domain" description="Coenzyme F420:L-glutamate ligase-like" evidence="1">
    <location>
        <begin position="10"/>
        <end position="206"/>
    </location>
</feature>
<sequence>MLVTPVKTRPLVPPKDDLFAVMRDVLSRLEENSILVVTSKVVSIGQGRCVTKAQYPDKDALVQKEADQFLPRDFVPNRWVMHTLKYNLFIPSAGIDESNGNEYYILWPRNPMGTAKEVYDWARETYHIKNLGVVITDSHTIPMRRGTLGISLGHWGFTPIKDYRGDKDIFGRELMIQVADIADGLAAAAVLVMGEGKETTPLAVITDVPFVTFTDTPYVPTKPFSSFEIEMEEDLYYPLLSSVPWQKGGGGIN</sequence>
<name>A0A1G2L986_9BACT</name>
<organism evidence="2 3">
    <name type="scientific">Candidatus Sungbacteria bacterium RIFCSPLOWO2_01_FULL_54_21</name>
    <dbReference type="NCBI Taxonomy" id="1802279"/>
    <lineage>
        <taxon>Bacteria</taxon>
        <taxon>Candidatus Sungiibacteriota</taxon>
    </lineage>
</organism>
<dbReference type="PANTHER" id="PTHR47917:SF1">
    <property type="entry name" value="COENZYME F420:L-GLUTAMATE LIGASE"/>
    <property type="match status" value="1"/>
</dbReference>
<dbReference type="GO" id="GO:0052618">
    <property type="term" value="F:coenzyme F420-0:L-glutamate ligase activity"/>
    <property type="evidence" value="ECO:0007669"/>
    <property type="project" value="TreeGrafter"/>
</dbReference>
<dbReference type="Gene3D" id="3.30.1330.100">
    <property type="entry name" value="CofE-like"/>
    <property type="match status" value="1"/>
</dbReference>
<reference evidence="2 3" key="1">
    <citation type="journal article" date="2016" name="Nat. Commun.">
        <title>Thousands of microbial genomes shed light on interconnected biogeochemical processes in an aquifer system.</title>
        <authorList>
            <person name="Anantharaman K."/>
            <person name="Brown C.T."/>
            <person name="Hug L.A."/>
            <person name="Sharon I."/>
            <person name="Castelle C.J."/>
            <person name="Probst A.J."/>
            <person name="Thomas B.C."/>
            <person name="Singh A."/>
            <person name="Wilkins M.J."/>
            <person name="Karaoz U."/>
            <person name="Brodie E.L."/>
            <person name="Williams K.H."/>
            <person name="Hubbard S.S."/>
            <person name="Banfield J.F."/>
        </authorList>
    </citation>
    <scope>NUCLEOTIDE SEQUENCE [LARGE SCALE GENOMIC DNA]</scope>
</reference>
<dbReference type="PANTHER" id="PTHR47917">
    <property type="match status" value="1"/>
</dbReference>
<proteinExistence type="predicted"/>
<protein>
    <recommendedName>
        <fullName evidence="1">Coenzyme F420:L-glutamate ligase-like domain-containing protein</fullName>
    </recommendedName>
</protein>
<gene>
    <name evidence="2" type="ORF">A3B34_02295</name>
</gene>
<dbReference type="SUPFAM" id="SSF144010">
    <property type="entry name" value="CofE-like"/>
    <property type="match status" value="1"/>
</dbReference>
<dbReference type="InterPro" id="IPR002847">
    <property type="entry name" value="F420-0_gamma-glut_ligase-dom"/>
</dbReference>